<dbReference type="Proteomes" id="UP001165395">
    <property type="component" value="Unassembled WGS sequence"/>
</dbReference>
<evidence type="ECO:0000259" key="3">
    <source>
        <dbReference type="PROSITE" id="PS50110"/>
    </source>
</evidence>
<dbReference type="RefSeq" id="WP_227180777.1">
    <property type="nucleotide sequence ID" value="NZ_JAJBZT010000005.1"/>
</dbReference>
<dbReference type="SMART" id="SM00448">
    <property type="entry name" value="REC"/>
    <property type="match status" value="1"/>
</dbReference>
<evidence type="ECO:0000256" key="2">
    <source>
        <dbReference type="PROSITE-ProRule" id="PRU00169"/>
    </source>
</evidence>
<evidence type="ECO:0000256" key="1">
    <source>
        <dbReference type="ARBA" id="ARBA00022553"/>
    </source>
</evidence>
<comment type="caution">
    <text evidence="4">The sequence shown here is derived from an EMBL/GenBank/DDBJ whole genome shotgun (WGS) entry which is preliminary data.</text>
</comment>
<feature type="modified residue" description="4-aspartylphosphate" evidence="2">
    <location>
        <position position="57"/>
    </location>
</feature>
<dbReference type="InterPro" id="IPR001789">
    <property type="entry name" value="Sig_transdc_resp-reg_receiver"/>
</dbReference>
<keyword evidence="1 2" id="KW-0597">Phosphoprotein</keyword>
<name>A0ABS8D731_9NEIS</name>
<reference evidence="4" key="1">
    <citation type="submission" date="2021-10" db="EMBL/GenBank/DDBJ databases">
        <title>The complete genome sequence of Leeia sp. TBRC 13508.</title>
        <authorList>
            <person name="Charoenyingcharoen P."/>
            <person name="Yukphan P."/>
        </authorList>
    </citation>
    <scope>NUCLEOTIDE SEQUENCE</scope>
    <source>
        <strain evidence="4">TBRC 13508</strain>
    </source>
</reference>
<dbReference type="CDD" id="cd00156">
    <property type="entry name" value="REC"/>
    <property type="match status" value="1"/>
</dbReference>
<evidence type="ECO:0000313" key="4">
    <source>
        <dbReference type="EMBL" id="MCB6183998.1"/>
    </source>
</evidence>
<proteinExistence type="predicted"/>
<dbReference type="Pfam" id="PF00072">
    <property type="entry name" value="Response_reg"/>
    <property type="match status" value="1"/>
</dbReference>
<keyword evidence="5" id="KW-1185">Reference proteome</keyword>
<dbReference type="SUPFAM" id="SSF52172">
    <property type="entry name" value="CheY-like"/>
    <property type="match status" value="1"/>
</dbReference>
<evidence type="ECO:0000313" key="5">
    <source>
        <dbReference type="Proteomes" id="UP001165395"/>
    </source>
</evidence>
<dbReference type="InterPro" id="IPR011006">
    <property type="entry name" value="CheY-like_superfamily"/>
</dbReference>
<dbReference type="InterPro" id="IPR050595">
    <property type="entry name" value="Bact_response_regulator"/>
</dbReference>
<gene>
    <name evidence="4" type="ORF">LIN78_10625</name>
</gene>
<dbReference type="EMBL" id="JAJBZT010000005">
    <property type="protein sequence ID" value="MCB6183998.1"/>
    <property type="molecule type" value="Genomic_DNA"/>
</dbReference>
<sequence length="122" mass="13021">MSESTTILVVDDSKVSRMLSTTLIRTLRPGVSIIEAADANQALAAVDANAITLAILDMNMPGITGLELAAILREKHPNVKLAMLTANVQDSVRETANSLKVSFFRKPINETVISTILTTSGL</sequence>
<feature type="domain" description="Response regulatory" evidence="3">
    <location>
        <begin position="6"/>
        <end position="121"/>
    </location>
</feature>
<dbReference type="Gene3D" id="3.40.50.2300">
    <property type="match status" value="1"/>
</dbReference>
<dbReference type="PANTHER" id="PTHR44591">
    <property type="entry name" value="STRESS RESPONSE REGULATOR PROTEIN 1"/>
    <property type="match status" value="1"/>
</dbReference>
<organism evidence="4 5">
    <name type="scientific">Leeia speluncae</name>
    <dbReference type="NCBI Taxonomy" id="2884804"/>
    <lineage>
        <taxon>Bacteria</taxon>
        <taxon>Pseudomonadati</taxon>
        <taxon>Pseudomonadota</taxon>
        <taxon>Betaproteobacteria</taxon>
        <taxon>Neisseriales</taxon>
        <taxon>Leeiaceae</taxon>
        <taxon>Leeia</taxon>
    </lineage>
</organism>
<protein>
    <submittedName>
        <fullName evidence="4">Response regulator</fullName>
    </submittedName>
</protein>
<accession>A0ABS8D731</accession>
<dbReference type="PROSITE" id="PS50110">
    <property type="entry name" value="RESPONSE_REGULATORY"/>
    <property type="match status" value="1"/>
</dbReference>
<dbReference type="PANTHER" id="PTHR44591:SF3">
    <property type="entry name" value="RESPONSE REGULATORY DOMAIN-CONTAINING PROTEIN"/>
    <property type="match status" value="1"/>
</dbReference>